<protein>
    <submittedName>
        <fullName evidence="1">Uncharacterized protein</fullName>
    </submittedName>
</protein>
<dbReference type="HOGENOM" id="CLU_977414_0_0_1"/>
<gene>
    <name evidence="1" type="ORF">CRE_27541</name>
</gene>
<dbReference type="eggNOG" id="ENOG502TIWX">
    <property type="taxonomic scope" value="Eukaryota"/>
</dbReference>
<reference evidence="1" key="1">
    <citation type="submission" date="2007-07" db="EMBL/GenBank/DDBJ databases">
        <title>PCAP assembly of the Caenorhabditis remanei genome.</title>
        <authorList>
            <consortium name="The Caenorhabditis remanei Sequencing Consortium"/>
            <person name="Wilson R.K."/>
        </authorList>
    </citation>
    <scope>NUCLEOTIDE SEQUENCE [LARGE SCALE GENOMIC DNA]</scope>
    <source>
        <strain evidence="1">PB4641</strain>
    </source>
</reference>
<evidence type="ECO:0000313" key="2">
    <source>
        <dbReference type="Proteomes" id="UP000008281"/>
    </source>
</evidence>
<dbReference type="Proteomes" id="UP000008281">
    <property type="component" value="Unassembled WGS sequence"/>
</dbReference>
<organism evidence="2">
    <name type="scientific">Caenorhabditis remanei</name>
    <name type="common">Caenorhabditis vulgaris</name>
    <dbReference type="NCBI Taxonomy" id="31234"/>
    <lineage>
        <taxon>Eukaryota</taxon>
        <taxon>Metazoa</taxon>
        <taxon>Ecdysozoa</taxon>
        <taxon>Nematoda</taxon>
        <taxon>Chromadorea</taxon>
        <taxon>Rhabditida</taxon>
        <taxon>Rhabditina</taxon>
        <taxon>Rhabditomorpha</taxon>
        <taxon>Rhabditoidea</taxon>
        <taxon>Rhabditidae</taxon>
        <taxon>Peloderinae</taxon>
        <taxon>Caenorhabditis</taxon>
    </lineage>
</organism>
<proteinExistence type="predicted"/>
<dbReference type="OrthoDB" id="10285999at2759"/>
<accession>E3LP69</accession>
<name>E3LP69_CAERE</name>
<sequence length="285" mass="33001">MEQMIGRSCASDSHTESFDIVIISEKLTNVTVSFEISPNNLIVAERDSIYRKLYFWDSKKEDKFTVRAMFPQEVEFHLKGFSRRSYPVQLKSVMQRVSENRIVQVKMNSGRPVNYTIQRCGWEIPGLEVIDESSAKSVLQLIERSCEDEWLDDSVNILIVNDKFEDTRGSIRFELITGSGELSFHRSGNISLKLVSTTTQPAALHVITHSKQMEGSHLWVIVIFSVLLFSLTVFIIFWLIRKSYIRLFKSGYYEVAKQEHYRLPSLGSHFNDIESIRYTTTEESF</sequence>
<dbReference type="AlphaFoldDB" id="E3LP69"/>
<keyword evidence="2" id="KW-1185">Reference proteome</keyword>
<evidence type="ECO:0000313" key="1">
    <source>
        <dbReference type="EMBL" id="EFP05457.1"/>
    </source>
</evidence>
<dbReference type="EMBL" id="DS268412">
    <property type="protein sequence ID" value="EFP05457.1"/>
    <property type="molecule type" value="Genomic_DNA"/>
</dbReference>